<proteinExistence type="predicted"/>
<organism evidence="2 3">
    <name type="scientific">Immersiella caudata</name>
    <dbReference type="NCBI Taxonomy" id="314043"/>
    <lineage>
        <taxon>Eukaryota</taxon>
        <taxon>Fungi</taxon>
        <taxon>Dikarya</taxon>
        <taxon>Ascomycota</taxon>
        <taxon>Pezizomycotina</taxon>
        <taxon>Sordariomycetes</taxon>
        <taxon>Sordariomycetidae</taxon>
        <taxon>Sordariales</taxon>
        <taxon>Lasiosphaeriaceae</taxon>
        <taxon>Immersiella</taxon>
    </lineage>
</organism>
<keyword evidence="1" id="KW-1133">Transmembrane helix</keyword>
<reference evidence="2" key="1">
    <citation type="submission" date="2023-06" db="EMBL/GenBank/DDBJ databases">
        <title>Genome-scale phylogeny and comparative genomics of the fungal order Sordariales.</title>
        <authorList>
            <consortium name="Lawrence Berkeley National Laboratory"/>
            <person name="Hensen N."/>
            <person name="Bonometti L."/>
            <person name="Westerberg I."/>
            <person name="Brannstrom I.O."/>
            <person name="Guillou S."/>
            <person name="Cros-Aarteil S."/>
            <person name="Calhoun S."/>
            <person name="Haridas S."/>
            <person name="Kuo A."/>
            <person name="Mondo S."/>
            <person name="Pangilinan J."/>
            <person name="Riley R."/>
            <person name="Labutti K."/>
            <person name="Andreopoulos B."/>
            <person name="Lipzen A."/>
            <person name="Chen C."/>
            <person name="Yanf M."/>
            <person name="Daum C."/>
            <person name="Ng V."/>
            <person name="Clum A."/>
            <person name="Steindorff A."/>
            <person name="Ohm R."/>
            <person name="Martin F."/>
            <person name="Silar P."/>
            <person name="Natvig D."/>
            <person name="Lalanne C."/>
            <person name="Gautier V."/>
            <person name="Ament-Velasquez S.L."/>
            <person name="Kruys A."/>
            <person name="Hutchinson M.I."/>
            <person name="Powell A.J."/>
            <person name="Barry K."/>
            <person name="Miller A.N."/>
            <person name="Grigoriev I.V."/>
            <person name="Debuchy R."/>
            <person name="Gladieux P."/>
            <person name="Thoren M.H."/>
            <person name="Johannesson H."/>
        </authorList>
    </citation>
    <scope>NUCLEOTIDE SEQUENCE</scope>
    <source>
        <strain evidence="2">CBS 606.72</strain>
    </source>
</reference>
<evidence type="ECO:0000313" key="3">
    <source>
        <dbReference type="Proteomes" id="UP001175000"/>
    </source>
</evidence>
<gene>
    <name evidence="2" type="ORF">B0T14DRAFT_184175</name>
</gene>
<keyword evidence="3" id="KW-1185">Reference proteome</keyword>
<keyword evidence="1" id="KW-0472">Membrane</keyword>
<comment type="caution">
    <text evidence="2">The sequence shown here is derived from an EMBL/GenBank/DDBJ whole genome shotgun (WGS) entry which is preliminary data.</text>
</comment>
<protein>
    <submittedName>
        <fullName evidence="2">Uncharacterized protein</fullName>
    </submittedName>
</protein>
<evidence type="ECO:0000313" key="2">
    <source>
        <dbReference type="EMBL" id="KAK0623575.1"/>
    </source>
</evidence>
<evidence type="ECO:0000256" key="1">
    <source>
        <dbReference type="SAM" id="Phobius"/>
    </source>
</evidence>
<feature type="transmembrane region" description="Helical" evidence="1">
    <location>
        <begin position="111"/>
        <end position="128"/>
    </location>
</feature>
<name>A0AA39WXU6_9PEZI</name>
<keyword evidence="1" id="KW-0812">Transmembrane</keyword>
<dbReference type="EMBL" id="JAULSU010000003">
    <property type="protein sequence ID" value="KAK0623575.1"/>
    <property type="molecule type" value="Genomic_DNA"/>
</dbReference>
<dbReference type="AlphaFoldDB" id="A0AA39WXU6"/>
<sequence>MLAALMSISMPSIPFRSAATHRFRIPFHLIIAVLLYIDIITFYSNPAFRCHTHAGVPQCLTSQYHSRCGMEPTSSSLVFGPLPPKIRGRASTSLGCTIAAWRAKRNKESRPPNLIIFGFVVVIALLCVV</sequence>
<dbReference type="Proteomes" id="UP001175000">
    <property type="component" value="Unassembled WGS sequence"/>
</dbReference>
<accession>A0AA39WXU6</accession>
<feature type="transmembrane region" description="Helical" evidence="1">
    <location>
        <begin position="25"/>
        <end position="43"/>
    </location>
</feature>